<dbReference type="AlphaFoldDB" id="A0AAP0BFG5"/>
<comment type="caution">
    <text evidence="1">The sequence shown here is derived from an EMBL/GenBank/DDBJ whole genome shotgun (WGS) entry which is preliminary data.</text>
</comment>
<protein>
    <submittedName>
        <fullName evidence="1">Uncharacterized protein</fullName>
    </submittedName>
</protein>
<dbReference type="EMBL" id="JBBWWQ010000010">
    <property type="protein sequence ID" value="KAK8937084.1"/>
    <property type="molecule type" value="Genomic_DNA"/>
</dbReference>
<evidence type="ECO:0000313" key="1">
    <source>
        <dbReference type="EMBL" id="KAK8937084.1"/>
    </source>
</evidence>
<proteinExistence type="predicted"/>
<keyword evidence="2" id="KW-1185">Reference proteome</keyword>
<dbReference type="Proteomes" id="UP001418222">
    <property type="component" value="Unassembled WGS sequence"/>
</dbReference>
<organism evidence="1 2">
    <name type="scientific">Platanthera zijinensis</name>
    <dbReference type="NCBI Taxonomy" id="2320716"/>
    <lineage>
        <taxon>Eukaryota</taxon>
        <taxon>Viridiplantae</taxon>
        <taxon>Streptophyta</taxon>
        <taxon>Embryophyta</taxon>
        <taxon>Tracheophyta</taxon>
        <taxon>Spermatophyta</taxon>
        <taxon>Magnoliopsida</taxon>
        <taxon>Liliopsida</taxon>
        <taxon>Asparagales</taxon>
        <taxon>Orchidaceae</taxon>
        <taxon>Orchidoideae</taxon>
        <taxon>Orchideae</taxon>
        <taxon>Orchidinae</taxon>
        <taxon>Platanthera</taxon>
    </lineage>
</organism>
<evidence type="ECO:0000313" key="2">
    <source>
        <dbReference type="Proteomes" id="UP001418222"/>
    </source>
</evidence>
<gene>
    <name evidence="1" type="ORF">KSP39_PZI011805</name>
</gene>
<reference evidence="1 2" key="1">
    <citation type="journal article" date="2022" name="Nat. Plants">
        <title>Genomes of leafy and leafless Platanthera orchids illuminate the evolution of mycoheterotrophy.</title>
        <authorList>
            <person name="Li M.H."/>
            <person name="Liu K.W."/>
            <person name="Li Z."/>
            <person name="Lu H.C."/>
            <person name="Ye Q.L."/>
            <person name="Zhang D."/>
            <person name="Wang J.Y."/>
            <person name="Li Y.F."/>
            <person name="Zhong Z.M."/>
            <person name="Liu X."/>
            <person name="Yu X."/>
            <person name="Liu D.K."/>
            <person name="Tu X.D."/>
            <person name="Liu B."/>
            <person name="Hao Y."/>
            <person name="Liao X.Y."/>
            <person name="Jiang Y.T."/>
            <person name="Sun W.H."/>
            <person name="Chen J."/>
            <person name="Chen Y.Q."/>
            <person name="Ai Y."/>
            <person name="Zhai J.W."/>
            <person name="Wu S.S."/>
            <person name="Zhou Z."/>
            <person name="Hsiao Y.Y."/>
            <person name="Wu W.L."/>
            <person name="Chen Y.Y."/>
            <person name="Lin Y.F."/>
            <person name="Hsu J.L."/>
            <person name="Li C.Y."/>
            <person name="Wang Z.W."/>
            <person name="Zhao X."/>
            <person name="Zhong W.Y."/>
            <person name="Ma X.K."/>
            <person name="Ma L."/>
            <person name="Huang J."/>
            <person name="Chen G.Z."/>
            <person name="Huang M.Z."/>
            <person name="Huang L."/>
            <person name="Peng D.H."/>
            <person name="Luo Y.B."/>
            <person name="Zou S.Q."/>
            <person name="Chen S.P."/>
            <person name="Lan S."/>
            <person name="Tsai W.C."/>
            <person name="Van de Peer Y."/>
            <person name="Liu Z.J."/>
        </authorList>
    </citation>
    <scope>NUCLEOTIDE SEQUENCE [LARGE SCALE GENOMIC DNA]</scope>
    <source>
        <strain evidence="1">Lor287</strain>
    </source>
</reference>
<accession>A0AAP0BFG5</accession>
<sequence length="58" mass="6592">MRRRYDAESRLNKRRSSARLVARRMAAMTAEEVKSNLNLDLTLAVGGDDDQLDLSLKL</sequence>
<name>A0AAP0BFG5_9ASPA</name>